<proteinExistence type="predicted"/>
<dbReference type="InterPro" id="IPR043168">
    <property type="entry name" value="DegV_C"/>
</dbReference>
<name>M2NEA5_9FIRM</name>
<dbReference type="BioCyc" id="ECAT999415-HMP:GTTI-1103-MONOMER"/>
<dbReference type="AlphaFoldDB" id="M2NEA5"/>
<evidence type="ECO:0000313" key="2">
    <source>
        <dbReference type="EMBL" id="EMD16523.1"/>
    </source>
</evidence>
<sequence>MKIMTDTSALYSHKEGEALGLEILSLSVTINNKTYKEFEEIQPEEFIEIIEQGHMPVSSQPPIGETIEVLEKYEGEDVIILNMADGLSGTYQSTVSARNSIDGNEHMHVINTKTLCGPHRYLVNLALSLKDKGCSTEEIIDIIYQKMEFTKSFLIPIDFKFLQKGGRLSPLAAKIGGMLKIIPVLELTKDGRSLDKYTIKKTEKGALKSVIKCFKEMGVNETCLISVTHAGVPAKAAYYKEILQDSFPDTEIEIIELSPVFITHGGPGCIAIQMIGK</sequence>
<keyword evidence="1" id="KW-0446">Lipid-binding</keyword>
<reference evidence="2 3" key="1">
    <citation type="submission" date="2013-02" db="EMBL/GenBank/DDBJ databases">
        <title>The Genome Sequence of Lactobacillus catenaformis F0143.</title>
        <authorList>
            <consortium name="The Broad Institute Genome Sequencing Platform"/>
            <person name="Earl A."/>
            <person name="Ward D."/>
            <person name="Feldgarden M."/>
            <person name="Gevers D."/>
            <person name="Izard J."/>
            <person name="Blanton J.M."/>
            <person name="Mathney J."/>
            <person name="Dewhirst F.E."/>
            <person name="Young S.K."/>
            <person name="Zeng Q."/>
            <person name="Gargeya S."/>
            <person name="Fitzgerald M."/>
            <person name="Haas B."/>
            <person name="Abouelleil A."/>
            <person name="Alvarado L."/>
            <person name="Arachchi H.M."/>
            <person name="Berlin A."/>
            <person name="Chapman S.B."/>
            <person name="Gearin G."/>
            <person name="Goldberg J."/>
            <person name="Griggs A."/>
            <person name="Gujja S."/>
            <person name="Hansen M."/>
            <person name="Heiman D."/>
            <person name="Howarth C."/>
            <person name="Larimer J."/>
            <person name="Lui A."/>
            <person name="MacDonald P.J.P."/>
            <person name="McCowen C."/>
            <person name="Montmayeur A."/>
            <person name="Murphy C."/>
            <person name="Neiman D."/>
            <person name="Pearson M."/>
            <person name="Priest M."/>
            <person name="Roberts A."/>
            <person name="Saif S."/>
            <person name="Shea T."/>
            <person name="Sisk P."/>
            <person name="Stolte C."/>
            <person name="Sykes S."/>
            <person name="Wortman J."/>
            <person name="Nusbaum C."/>
            <person name="Birren B."/>
        </authorList>
    </citation>
    <scope>NUCLEOTIDE SEQUENCE [LARGE SCALE GENOMIC DNA]</scope>
    <source>
        <strain evidence="2 3">OT 569</strain>
    </source>
</reference>
<dbReference type="PROSITE" id="PS51482">
    <property type="entry name" value="DEGV"/>
    <property type="match status" value="1"/>
</dbReference>
<dbReference type="NCBIfam" id="TIGR00762">
    <property type="entry name" value="DegV"/>
    <property type="match status" value="1"/>
</dbReference>
<evidence type="ECO:0000256" key="1">
    <source>
        <dbReference type="ARBA" id="ARBA00023121"/>
    </source>
</evidence>
<dbReference type="Pfam" id="PF02645">
    <property type="entry name" value="DegV"/>
    <property type="match status" value="1"/>
</dbReference>
<dbReference type="eggNOG" id="COG1307">
    <property type="taxonomic scope" value="Bacteria"/>
</dbReference>
<dbReference type="OrthoDB" id="9780216at2"/>
<dbReference type="InterPro" id="IPR003797">
    <property type="entry name" value="DegV"/>
</dbReference>
<dbReference type="Gene3D" id="3.30.1180.10">
    <property type="match status" value="1"/>
</dbReference>
<dbReference type="RefSeq" id="WP_004802861.1">
    <property type="nucleotide sequence ID" value="NZ_KB446648.1"/>
</dbReference>
<protein>
    <submittedName>
        <fullName evidence="2">DegV family EDD domain-containing protein</fullName>
    </submittedName>
</protein>
<dbReference type="PANTHER" id="PTHR33434">
    <property type="entry name" value="DEGV DOMAIN-CONTAINING PROTEIN DR_1986-RELATED"/>
    <property type="match status" value="1"/>
</dbReference>
<dbReference type="InterPro" id="IPR050270">
    <property type="entry name" value="DegV_domain_contain"/>
</dbReference>
<gene>
    <name evidence="2" type="ORF">HMPREF9943_01077</name>
</gene>
<dbReference type="PANTHER" id="PTHR33434:SF2">
    <property type="entry name" value="FATTY ACID-BINDING PROTEIN TM_1468"/>
    <property type="match status" value="1"/>
</dbReference>
<evidence type="ECO:0000313" key="3">
    <source>
        <dbReference type="Proteomes" id="UP000011758"/>
    </source>
</evidence>
<organism evidence="2 3">
    <name type="scientific">Eggerthia catenaformis OT 569 = DSM 20559</name>
    <dbReference type="NCBI Taxonomy" id="999415"/>
    <lineage>
        <taxon>Bacteria</taxon>
        <taxon>Bacillati</taxon>
        <taxon>Bacillota</taxon>
        <taxon>Erysipelotrichia</taxon>
        <taxon>Erysipelotrichales</taxon>
        <taxon>Coprobacillaceae</taxon>
        <taxon>Eggerthia</taxon>
    </lineage>
</organism>
<dbReference type="GO" id="GO:0008289">
    <property type="term" value="F:lipid binding"/>
    <property type="evidence" value="ECO:0007669"/>
    <property type="project" value="UniProtKB-KW"/>
</dbReference>
<dbReference type="Gene3D" id="3.40.50.10170">
    <property type="match status" value="1"/>
</dbReference>
<dbReference type="STRING" id="999415.HMPREF9943_01077"/>
<accession>M2NEA5</accession>
<comment type="caution">
    <text evidence="2">The sequence shown here is derived from an EMBL/GenBank/DDBJ whole genome shotgun (WGS) entry which is preliminary data.</text>
</comment>
<dbReference type="SUPFAM" id="SSF82549">
    <property type="entry name" value="DAK1/DegV-like"/>
    <property type="match status" value="1"/>
</dbReference>
<dbReference type="Proteomes" id="UP000011758">
    <property type="component" value="Unassembled WGS sequence"/>
</dbReference>
<dbReference type="EMBL" id="AGEJ01000018">
    <property type="protein sequence ID" value="EMD16523.1"/>
    <property type="molecule type" value="Genomic_DNA"/>
</dbReference>
<keyword evidence="3" id="KW-1185">Reference proteome</keyword>